<gene>
    <name evidence="8" type="ORF">M422DRAFT_69767</name>
</gene>
<feature type="transmembrane region" description="Helical" evidence="7">
    <location>
        <begin position="703"/>
        <end position="722"/>
    </location>
</feature>
<evidence type="ECO:0000256" key="7">
    <source>
        <dbReference type="SAM" id="Phobius"/>
    </source>
</evidence>
<dbReference type="InterPro" id="IPR011701">
    <property type="entry name" value="MFS"/>
</dbReference>
<sequence>MALPPRNLLEDSDEISPNSQPLSQSRVPLSRQDSLASGRISFREPAAHRPSQNIPFTRTITASTTGGRSARDIEPLLSPISERPPIPNALPSGGSQGLYATPLPILPMIVLSITMLGEFLSANVSTPFLLFMVEDFFSDDAEADVGYWTGILVSTFFLSQFLTSLLWATVAERHGQRAVLFVSLMGSAFTCIAFGTSKTLPEALTIRLLQGIFAGSMGVARSSVANITDGTNEGRAYAILGFSWGLGGVTGAIIGGTLETPANKWPQLFSRFPIFVDLPYLLPCVVAGSVTFIGGILSLFLARDGGSRGGFIHLPIDKEESESIIEEAEEEALLSDDAVSTAPRGAMDRLRRNVSRRFSKVFARRVPDIQIPSSSPPDTVLLEPSTAASVPPQGRASRATSFRPSRATGSAYGYGGGRARLSNTASNLRRGSMTSSSLRRRRGTFADGTGASGAQQEQHANFAQRLLMANEMAVTNIADLWVAAAMNVDNEEVFLSDEEYSDDELETGGAYLPVGTETSTNDMELGRTQTIDSVGNARISLPRTATMESSASRGRSSSAMTGLHGTSRGRFSALSPVSGDSLPIASYQRGRLSRTFSGSSQRPSIYSNAGVRAPAGTHAVSVPLQTAGDIEDQVGDGLLRIPEDTQPIEEPERPPSAFKQIPFMIIFQYGMLALHSTTHDQVFLSYLTSKYEAGGLGLKAGNFAQLIALMSLAQIAYQFYLYPVWSTSIQNNPGGYPLGFFICSAVCGISILTSFFIR</sequence>
<dbReference type="EMBL" id="KN837179">
    <property type="protein sequence ID" value="KIJ36368.1"/>
    <property type="molecule type" value="Genomic_DNA"/>
</dbReference>
<dbReference type="PANTHER" id="PTHR23504">
    <property type="entry name" value="MAJOR FACILITATOR SUPERFAMILY DOMAIN-CONTAINING PROTEIN 10"/>
    <property type="match status" value="1"/>
</dbReference>
<dbReference type="PANTHER" id="PTHR23504:SF17">
    <property type="entry name" value="MAJOR FACILITATOR SUPERFAMILY (MFS) PROFILE DOMAIN-CONTAINING PROTEIN"/>
    <property type="match status" value="1"/>
</dbReference>
<feature type="compositionally biased region" description="Low complexity" evidence="6">
    <location>
        <begin position="546"/>
        <end position="562"/>
    </location>
</feature>
<protein>
    <recommendedName>
        <fullName evidence="10">Major facilitator superfamily MFS-1</fullName>
    </recommendedName>
</protein>
<feature type="region of interest" description="Disordered" evidence="6">
    <location>
        <begin position="369"/>
        <end position="456"/>
    </location>
</feature>
<keyword evidence="9" id="KW-1185">Reference proteome</keyword>
<feature type="transmembrane region" description="Helical" evidence="7">
    <location>
        <begin position="105"/>
        <end position="133"/>
    </location>
</feature>
<dbReference type="HOGENOM" id="CLU_008983_0_0_1"/>
<keyword evidence="5 7" id="KW-0472">Membrane</keyword>
<feature type="region of interest" description="Disordered" evidence="6">
    <location>
        <begin position="544"/>
        <end position="564"/>
    </location>
</feature>
<keyword evidence="4 7" id="KW-1133">Transmembrane helix</keyword>
<proteinExistence type="predicted"/>
<dbReference type="SUPFAM" id="SSF103473">
    <property type="entry name" value="MFS general substrate transporter"/>
    <property type="match status" value="1"/>
</dbReference>
<dbReference type="Pfam" id="PF07690">
    <property type="entry name" value="MFS_1"/>
    <property type="match status" value="1"/>
</dbReference>
<comment type="subcellular location">
    <subcellularLocation>
        <location evidence="1">Membrane</location>
        <topology evidence="1">Multi-pass membrane protein</topology>
    </subcellularLocation>
</comment>
<dbReference type="InterPro" id="IPR036259">
    <property type="entry name" value="MFS_trans_sf"/>
</dbReference>
<feature type="transmembrane region" description="Helical" evidence="7">
    <location>
        <begin position="203"/>
        <end position="224"/>
    </location>
</feature>
<feature type="transmembrane region" description="Helical" evidence="7">
    <location>
        <begin position="179"/>
        <end position="197"/>
    </location>
</feature>
<dbReference type="InterPro" id="IPR001958">
    <property type="entry name" value="Tet-R_TetA/multi-R_MdtG-like"/>
</dbReference>
<feature type="transmembrane region" description="Helical" evidence="7">
    <location>
        <begin position="734"/>
        <end position="757"/>
    </location>
</feature>
<dbReference type="GO" id="GO:0016020">
    <property type="term" value="C:membrane"/>
    <property type="evidence" value="ECO:0007669"/>
    <property type="project" value="UniProtKB-SubCell"/>
</dbReference>
<dbReference type="OrthoDB" id="10262656at2759"/>
<name>A0A0C9U0U9_SPHS4</name>
<organism evidence="8 9">
    <name type="scientific">Sphaerobolus stellatus (strain SS14)</name>
    <dbReference type="NCBI Taxonomy" id="990650"/>
    <lineage>
        <taxon>Eukaryota</taxon>
        <taxon>Fungi</taxon>
        <taxon>Dikarya</taxon>
        <taxon>Basidiomycota</taxon>
        <taxon>Agaricomycotina</taxon>
        <taxon>Agaricomycetes</taxon>
        <taxon>Phallomycetidae</taxon>
        <taxon>Geastrales</taxon>
        <taxon>Sphaerobolaceae</taxon>
        <taxon>Sphaerobolus</taxon>
    </lineage>
</organism>
<evidence type="ECO:0000313" key="9">
    <source>
        <dbReference type="Proteomes" id="UP000054279"/>
    </source>
</evidence>
<dbReference type="PRINTS" id="PR01035">
    <property type="entry name" value="TCRTETA"/>
</dbReference>
<dbReference type="Gene3D" id="1.20.1250.20">
    <property type="entry name" value="MFS general substrate transporter like domains"/>
    <property type="match status" value="1"/>
</dbReference>
<feature type="compositionally biased region" description="Polar residues" evidence="6">
    <location>
        <begin position="15"/>
        <end position="35"/>
    </location>
</feature>
<keyword evidence="2" id="KW-0813">Transport</keyword>
<evidence type="ECO:0000256" key="3">
    <source>
        <dbReference type="ARBA" id="ARBA00022692"/>
    </source>
</evidence>
<dbReference type="GO" id="GO:0022857">
    <property type="term" value="F:transmembrane transporter activity"/>
    <property type="evidence" value="ECO:0007669"/>
    <property type="project" value="InterPro"/>
</dbReference>
<accession>A0A0C9U0U9</accession>
<evidence type="ECO:0000256" key="2">
    <source>
        <dbReference type="ARBA" id="ARBA00022448"/>
    </source>
</evidence>
<feature type="transmembrane region" description="Helical" evidence="7">
    <location>
        <begin position="278"/>
        <end position="302"/>
    </location>
</feature>
<dbReference type="Proteomes" id="UP000054279">
    <property type="component" value="Unassembled WGS sequence"/>
</dbReference>
<feature type="compositionally biased region" description="Polar residues" evidence="6">
    <location>
        <begin position="421"/>
        <end position="437"/>
    </location>
</feature>
<evidence type="ECO:0000256" key="1">
    <source>
        <dbReference type="ARBA" id="ARBA00004141"/>
    </source>
</evidence>
<feature type="transmembrane region" description="Helical" evidence="7">
    <location>
        <begin position="236"/>
        <end position="258"/>
    </location>
</feature>
<reference evidence="8 9" key="1">
    <citation type="submission" date="2014-06" db="EMBL/GenBank/DDBJ databases">
        <title>Evolutionary Origins and Diversification of the Mycorrhizal Mutualists.</title>
        <authorList>
            <consortium name="DOE Joint Genome Institute"/>
            <consortium name="Mycorrhizal Genomics Consortium"/>
            <person name="Kohler A."/>
            <person name="Kuo A."/>
            <person name="Nagy L.G."/>
            <person name="Floudas D."/>
            <person name="Copeland A."/>
            <person name="Barry K.W."/>
            <person name="Cichocki N."/>
            <person name="Veneault-Fourrey C."/>
            <person name="LaButti K."/>
            <person name="Lindquist E.A."/>
            <person name="Lipzen A."/>
            <person name="Lundell T."/>
            <person name="Morin E."/>
            <person name="Murat C."/>
            <person name="Riley R."/>
            <person name="Ohm R."/>
            <person name="Sun H."/>
            <person name="Tunlid A."/>
            <person name="Henrissat B."/>
            <person name="Grigoriev I.V."/>
            <person name="Hibbett D.S."/>
            <person name="Martin F."/>
        </authorList>
    </citation>
    <scope>NUCLEOTIDE SEQUENCE [LARGE SCALE GENOMIC DNA]</scope>
    <source>
        <strain evidence="8 9">SS14</strain>
    </source>
</reference>
<evidence type="ECO:0000256" key="5">
    <source>
        <dbReference type="ARBA" id="ARBA00023136"/>
    </source>
</evidence>
<dbReference type="AlphaFoldDB" id="A0A0C9U0U9"/>
<evidence type="ECO:0008006" key="10">
    <source>
        <dbReference type="Google" id="ProtNLM"/>
    </source>
</evidence>
<keyword evidence="3 7" id="KW-0812">Transmembrane</keyword>
<feature type="transmembrane region" description="Helical" evidence="7">
    <location>
        <begin position="145"/>
        <end position="167"/>
    </location>
</feature>
<evidence type="ECO:0000313" key="8">
    <source>
        <dbReference type="EMBL" id="KIJ36368.1"/>
    </source>
</evidence>
<evidence type="ECO:0000256" key="6">
    <source>
        <dbReference type="SAM" id="MobiDB-lite"/>
    </source>
</evidence>
<feature type="region of interest" description="Disordered" evidence="6">
    <location>
        <begin position="1"/>
        <end position="53"/>
    </location>
</feature>
<evidence type="ECO:0000256" key="4">
    <source>
        <dbReference type="ARBA" id="ARBA00022989"/>
    </source>
</evidence>